<name>A0ABV5FBX2_9FLAO</name>
<evidence type="ECO:0000313" key="2">
    <source>
        <dbReference type="Proteomes" id="UP001589585"/>
    </source>
</evidence>
<sequence length="260" mass="29785">MKVLKYIIFLIALSVSSQESVSAIFINKTDLINKTIADIDNFGSLYTIDDVVLSKKSPDKNTITYSNVQLSDISSANAFNPLQIHVFYKNFNTAVILDNRLSEVFRIDFNSIQPYRNVAFISTGHDNTLWLLNQDTKQLELYDYKRNATRVTTLPVQGQIIDMTSNYNYCYLLTEKHVLIYNYFGSLITKIDNNGFTSLSESNENVVLKKENALFFLKKDSKNIVPIALPNLLISAFFVTNETLYIYASEILHHFQLKID</sequence>
<dbReference type="RefSeq" id="WP_379861155.1">
    <property type="nucleotide sequence ID" value="NZ_JBHMFC010000035.1"/>
</dbReference>
<protein>
    <recommendedName>
        <fullName evidence="3">6-bladed beta-propeller protein</fullName>
    </recommendedName>
</protein>
<reference evidence="1 2" key="1">
    <citation type="submission" date="2024-09" db="EMBL/GenBank/DDBJ databases">
        <authorList>
            <person name="Sun Q."/>
            <person name="Mori K."/>
        </authorList>
    </citation>
    <scope>NUCLEOTIDE SEQUENCE [LARGE SCALE GENOMIC DNA]</scope>
    <source>
        <strain evidence="1 2">CECT 8622</strain>
    </source>
</reference>
<evidence type="ECO:0000313" key="1">
    <source>
        <dbReference type="EMBL" id="MFB9056940.1"/>
    </source>
</evidence>
<keyword evidence="2" id="KW-1185">Reference proteome</keyword>
<accession>A0ABV5FBX2</accession>
<gene>
    <name evidence="1" type="ORF">ACFFU9_09320</name>
</gene>
<dbReference type="Proteomes" id="UP001589585">
    <property type="component" value="Unassembled WGS sequence"/>
</dbReference>
<comment type="caution">
    <text evidence="1">The sequence shown here is derived from an EMBL/GenBank/DDBJ whole genome shotgun (WGS) entry which is preliminary data.</text>
</comment>
<evidence type="ECO:0008006" key="3">
    <source>
        <dbReference type="Google" id="ProtNLM"/>
    </source>
</evidence>
<proteinExistence type="predicted"/>
<organism evidence="1 2">
    <name type="scientific">Mariniflexile ostreae</name>
    <dbReference type="NCBI Taxonomy" id="1520892"/>
    <lineage>
        <taxon>Bacteria</taxon>
        <taxon>Pseudomonadati</taxon>
        <taxon>Bacteroidota</taxon>
        <taxon>Flavobacteriia</taxon>
        <taxon>Flavobacteriales</taxon>
        <taxon>Flavobacteriaceae</taxon>
        <taxon>Mariniflexile</taxon>
    </lineage>
</organism>
<dbReference type="EMBL" id="JBHMFC010000035">
    <property type="protein sequence ID" value="MFB9056940.1"/>
    <property type="molecule type" value="Genomic_DNA"/>
</dbReference>